<evidence type="ECO:0000256" key="5">
    <source>
        <dbReference type="SAM" id="Phobius"/>
    </source>
</evidence>
<evidence type="ECO:0000256" key="4">
    <source>
        <dbReference type="SAM" id="MobiDB-lite"/>
    </source>
</evidence>
<reference evidence="7 8" key="1">
    <citation type="submission" date="2019-03" db="EMBL/GenBank/DDBJ databases">
        <title>Sequencing the genomes of 1000 actinobacteria strains.</title>
        <authorList>
            <person name="Klenk H.-P."/>
        </authorList>
    </citation>
    <scope>NUCLEOTIDE SEQUENCE [LARGE SCALE GENOMIC DNA]</scope>
    <source>
        <strain evidence="7 8">DSM 18936</strain>
    </source>
</reference>
<dbReference type="SMART" id="SM00331">
    <property type="entry name" value="PP2C_SIG"/>
    <property type="match status" value="1"/>
</dbReference>
<dbReference type="SUPFAM" id="SSF81606">
    <property type="entry name" value="PP2C-like"/>
    <property type="match status" value="1"/>
</dbReference>
<feature type="domain" description="HAMP" evidence="6">
    <location>
        <begin position="205"/>
        <end position="256"/>
    </location>
</feature>
<comment type="caution">
    <text evidence="7">The sequence shown here is derived from an EMBL/GenBank/DDBJ whole genome shotgun (WGS) entry which is preliminary data.</text>
</comment>
<dbReference type="InterPro" id="IPR007891">
    <property type="entry name" value="CHASE3"/>
</dbReference>
<dbReference type="Pfam" id="PF07228">
    <property type="entry name" value="SpoIIE"/>
    <property type="match status" value="1"/>
</dbReference>
<accession>A0A4V3EJL0</accession>
<evidence type="ECO:0000256" key="1">
    <source>
        <dbReference type="ARBA" id="ARBA00022692"/>
    </source>
</evidence>
<dbReference type="PANTHER" id="PTHR43156">
    <property type="entry name" value="STAGE II SPORULATION PROTEIN E-RELATED"/>
    <property type="match status" value="1"/>
</dbReference>
<keyword evidence="1 5" id="KW-0812">Transmembrane</keyword>
<dbReference type="InterPro" id="IPR003660">
    <property type="entry name" value="HAMP_dom"/>
</dbReference>
<name>A0A4V3EJL0_9ACTN</name>
<keyword evidence="5" id="KW-0472">Membrane</keyword>
<keyword evidence="2" id="KW-0378">Hydrolase</keyword>
<dbReference type="AlphaFoldDB" id="A0A4V3EJL0"/>
<evidence type="ECO:0000313" key="8">
    <source>
        <dbReference type="Proteomes" id="UP000294558"/>
    </source>
</evidence>
<organism evidence="7 8">
    <name type="scientific">Ilumatobacter fluminis</name>
    <dbReference type="NCBI Taxonomy" id="467091"/>
    <lineage>
        <taxon>Bacteria</taxon>
        <taxon>Bacillati</taxon>
        <taxon>Actinomycetota</taxon>
        <taxon>Acidimicrobiia</taxon>
        <taxon>Acidimicrobiales</taxon>
        <taxon>Ilumatobacteraceae</taxon>
        <taxon>Ilumatobacter</taxon>
    </lineage>
</organism>
<dbReference type="InterPro" id="IPR052016">
    <property type="entry name" value="Bact_Sigma-Reg"/>
</dbReference>
<sequence length="524" mass="56332">MQRDPARRTSLRTRLGIIAVVFLVMVLVAVGLSALMIRQWDRTLDARGEARAAVADVAELSLSLSDQETGIRGYLLTADDGFLEPYYEGATIQTDIVSRLLERDLDLPDFVALVDIAVDTGEQWRNDVAEPILADIEAAPDDEFAQQRFDQVRDALDALDAAVVIHVDELAERARQIQRNVIGVLFLSALAAILGTALAASLFRRWVLRPLTRIGDAARALSHDDTAPLPAFDAPELQDVSDAVGQLQRSLRSARDDAVAALRGIEQSAVLAIQVRSELADEIGEMPDGWAAHTLLVPAEGVVAGDCFDIGLLDAAHLYIVLIDVTGHGASAALNALKAKSQLRAALRTRLSPGASLDWLSREMLKDERADLLTASVVVIDLDTGHLTYANAGHPAPILTDGDERLVLDGSGPLVGAFAATWSTYEAELPAGWTLLTHTDGLTDTIGADRERFGDERLATCLSTTDPVELLAQIQDATEAFRVGDRSDDLTAIAVRRAPVADTTNNQNDDAAASDDHRNGTITP</sequence>
<evidence type="ECO:0000256" key="2">
    <source>
        <dbReference type="ARBA" id="ARBA00022801"/>
    </source>
</evidence>
<feature type="transmembrane region" description="Helical" evidence="5">
    <location>
        <begin position="181"/>
        <end position="203"/>
    </location>
</feature>
<dbReference type="GO" id="GO:0007165">
    <property type="term" value="P:signal transduction"/>
    <property type="evidence" value="ECO:0007669"/>
    <property type="project" value="InterPro"/>
</dbReference>
<keyword evidence="3 5" id="KW-1133">Transmembrane helix</keyword>
<dbReference type="Pfam" id="PF05227">
    <property type="entry name" value="CHASE3"/>
    <property type="match status" value="1"/>
</dbReference>
<dbReference type="PANTHER" id="PTHR43156:SF2">
    <property type="entry name" value="STAGE II SPORULATION PROTEIN E"/>
    <property type="match status" value="1"/>
</dbReference>
<dbReference type="PROSITE" id="PS50885">
    <property type="entry name" value="HAMP"/>
    <property type="match status" value="1"/>
</dbReference>
<feature type="compositionally biased region" description="Basic and acidic residues" evidence="4">
    <location>
        <begin position="514"/>
        <end position="524"/>
    </location>
</feature>
<proteinExistence type="predicted"/>
<dbReference type="GO" id="GO:0016791">
    <property type="term" value="F:phosphatase activity"/>
    <property type="evidence" value="ECO:0007669"/>
    <property type="project" value="TreeGrafter"/>
</dbReference>
<feature type="compositionally biased region" description="Low complexity" evidence="4">
    <location>
        <begin position="501"/>
        <end position="511"/>
    </location>
</feature>
<dbReference type="EMBL" id="SOAU01000001">
    <property type="protein sequence ID" value="TDT18668.1"/>
    <property type="molecule type" value="Genomic_DNA"/>
</dbReference>
<dbReference type="SMART" id="SM00304">
    <property type="entry name" value="HAMP"/>
    <property type="match status" value="1"/>
</dbReference>
<dbReference type="GO" id="GO:0016020">
    <property type="term" value="C:membrane"/>
    <property type="evidence" value="ECO:0007669"/>
    <property type="project" value="InterPro"/>
</dbReference>
<evidence type="ECO:0000256" key="3">
    <source>
        <dbReference type="ARBA" id="ARBA00022989"/>
    </source>
</evidence>
<dbReference type="InterPro" id="IPR001932">
    <property type="entry name" value="PPM-type_phosphatase-like_dom"/>
</dbReference>
<keyword evidence="8" id="KW-1185">Reference proteome</keyword>
<dbReference type="Gene3D" id="3.60.40.10">
    <property type="entry name" value="PPM-type phosphatase domain"/>
    <property type="match status" value="1"/>
</dbReference>
<dbReference type="RefSeq" id="WP_133870873.1">
    <property type="nucleotide sequence ID" value="NZ_SOAU01000001.1"/>
</dbReference>
<evidence type="ECO:0000313" key="7">
    <source>
        <dbReference type="EMBL" id="TDT18668.1"/>
    </source>
</evidence>
<protein>
    <submittedName>
        <fullName evidence="7">HAMP domain-containing protein</fullName>
    </submittedName>
</protein>
<dbReference type="Proteomes" id="UP000294558">
    <property type="component" value="Unassembled WGS sequence"/>
</dbReference>
<dbReference type="OrthoDB" id="9808408at2"/>
<gene>
    <name evidence="7" type="ORF">BDK89_4298</name>
</gene>
<feature type="region of interest" description="Disordered" evidence="4">
    <location>
        <begin position="501"/>
        <end position="524"/>
    </location>
</feature>
<feature type="transmembrane region" description="Helical" evidence="5">
    <location>
        <begin position="15"/>
        <end position="37"/>
    </location>
</feature>
<dbReference type="Gene3D" id="6.10.340.10">
    <property type="match status" value="1"/>
</dbReference>
<dbReference type="InterPro" id="IPR036457">
    <property type="entry name" value="PPM-type-like_dom_sf"/>
</dbReference>
<evidence type="ECO:0000259" key="6">
    <source>
        <dbReference type="PROSITE" id="PS50885"/>
    </source>
</evidence>